<name>A0A1H4EFA2_9BACI</name>
<dbReference type="Gene3D" id="3.30.450.40">
    <property type="match status" value="2"/>
</dbReference>
<dbReference type="GO" id="GO:0045892">
    <property type="term" value="P:negative regulation of DNA-templated transcription"/>
    <property type="evidence" value="ECO:0007669"/>
    <property type="project" value="UniProtKB-ARBA"/>
</dbReference>
<dbReference type="CDD" id="cd06170">
    <property type="entry name" value="LuxR_C_like"/>
    <property type="match status" value="1"/>
</dbReference>
<dbReference type="STRING" id="571932.SAMN05421743_10940"/>
<dbReference type="SMART" id="SM00421">
    <property type="entry name" value="HTH_LUXR"/>
    <property type="match status" value="1"/>
</dbReference>
<reference evidence="5 6" key="1">
    <citation type="submission" date="2016-10" db="EMBL/GenBank/DDBJ databases">
        <authorList>
            <person name="de Groot N.N."/>
        </authorList>
    </citation>
    <scope>NUCLEOTIDE SEQUENCE [LARGE SCALE GENOMIC DNA]</scope>
    <source>
        <strain evidence="5 6">CCM7597</strain>
    </source>
</reference>
<organism evidence="5 6">
    <name type="scientific">Thalassobacillus cyri</name>
    <dbReference type="NCBI Taxonomy" id="571932"/>
    <lineage>
        <taxon>Bacteria</taxon>
        <taxon>Bacillati</taxon>
        <taxon>Bacillota</taxon>
        <taxon>Bacilli</taxon>
        <taxon>Bacillales</taxon>
        <taxon>Bacillaceae</taxon>
        <taxon>Thalassobacillus</taxon>
    </lineage>
</organism>
<dbReference type="InterPro" id="IPR000792">
    <property type="entry name" value="Tscrpt_reg_LuxR_C"/>
</dbReference>
<keyword evidence="2" id="KW-0238">DNA-binding</keyword>
<evidence type="ECO:0000313" key="5">
    <source>
        <dbReference type="EMBL" id="SEA83735.1"/>
    </source>
</evidence>
<dbReference type="PANTHER" id="PTHR44688:SF16">
    <property type="entry name" value="DNA-BINDING TRANSCRIPTIONAL ACTIVATOR DEVR_DOSR"/>
    <property type="match status" value="1"/>
</dbReference>
<keyword evidence="6" id="KW-1185">Reference proteome</keyword>
<keyword evidence="1" id="KW-0805">Transcription regulation</keyword>
<evidence type="ECO:0000256" key="2">
    <source>
        <dbReference type="ARBA" id="ARBA00023125"/>
    </source>
</evidence>
<dbReference type="InterPro" id="IPR016032">
    <property type="entry name" value="Sig_transdc_resp-reg_C-effctor"/>
</dbReference>
<dbReference type="AlphaFoldDB" id="A0A1H4EFA2"/>
<evidence type="ECO:0000259" key="4">
    <source>
        <dbReference type="PROSITE" id="PS50043"/>
    </source>
</evidence>
<proteinExistence type="predicted"/>
<protein>
    <submittedName>
        <fullName evidence="5">Regulatory protein, luxR family</fullName>
    </submittedName>
</protein>
<dbReference type="Gene3D" id="1.10.10.10">
    <property type="entry name" value="Winged helix-like DNA-binding domain superfamily/Winged helix DNA-binding domain"/>
    <property type="match status" value="1"/>
</dbReference>
<dbReference type="SUPFAM" id="SSF46894">
    <property type="entry name" value="C-terminal effector domain of the bipartite response regulators"/>
    <property type="match status" value="1"/>
</dbReference>
<keyword evidence="3" id="KW-0804">Transcription</keyword>
<dbReference type="GO" id="GO:0003677">
    <property type="term" value="F:DNA binding"/>
    <property type="evidence" value="ECO:0007669"/>
    <property type="project" value="UniProtKB-KW"/>
</dbReference>
<dbReference type="Proteomes" id="UP000198584">
    <property type="component" value="Unassembled WGS sequence"/>
</dbReference>
<dbReference type="PANTHER" id="PTHR44688">
    <property type="entry name" value="DNA-BINDING TRANSCRIPTIONAL ACTIVATOR DEVR_DOSR"/>
    <property type="match status" value="1"/>
</dbReference>
<sequence>MRENTELLEELQQVYAERLGLTIMITDANGERISSIAGDNDLCSYLLEHGDLWCQIQEAAVWEWNITRPTFYDILPGIYFLVIPVNNDQGKPYLVWAGAMIEEGTQRLTQQQLHQQYGSEPSWEDMLTKNPVIKPENKSWWIHRSDKLSQLIHMCLQDYTTYSEGEGQAQLLRKSIFSEEFSIDGLLDYFLTHKKEFDYLGLAEVEGEEQYKITRALGEDSRHLQGVRFALGEGFLGRAAITKEADYWEDIANNPRSYFFHRHHFYPKTITCFPIHRYDGSLAVLFGGSLSNGQVSSRAMETGEFLSAMLEASLYTHDLQKENNHQLNRLSSLVEICKLMAATPDLKRILYILVDISMNLAEGPFSTVILRNNAGDKVQLVSRGDVPSKIKEYVREVVQRHYGTTTMRNVTEAQLYNTSWGTTVMECPLMHRQELLGVLCVGVGDSSDQQLKEHQTFLHTLAIIGAVSLQLAKQEQEAENISSQADALFQAISQFDEEAFGKVESSGALAGDFARHMGLPAPLVNDIVTSCQLSYYSAEFLKEMLADSKVPNLVAEGKALLEGNKRIVWDEASIGSQIFALVAAFTDDRNGWESYFSGVEESIIKEFRDFLKESQTSEQEFTLNDEAGPGPDLVVADHAVKEQMNLSPREQEVLELVIKGLNNREIAEKLYISGHTVKNHVTKIFQKLEVPDRAHAISKVYQLKYQNNNS</sequence>
<accession>A0A1H4EFA2</accession>
<evidence type="ECO:0000256" key="1">
    <source>
        <dbReference type="ARBA" id="ARBA00023015"/>
    </source>
</evidence>
<gene>
    <name evidence="5" type="ORF">SAMN05421743_10940</name>
</gene>
<dbReference type="PRINTS" id="PR00038">
    <property type="entry name" value="HTHLUXR"/>
</dbReference>
<dbReference type="EMBL" id="FNQR01000009">
    <property type="protein sequence ID" value="SEA83735.1"/>
    <property type="molecule type" value="Genomic_DNA"/>
</dbReference>
<evidence type="ECO:0000256" key="3">
    <source>
        <dbReference type="ARBA" id="ARBA00023163"/>
    </source>
</evidence>
<dbReference type="Pfam" id="PF00196">
    <property type="entry name" value="GerE"/>
    <property type="match status" value="1"/>
</dbReference>
<feature type="domain" description="HTH luxR-type" evidence="4">
    <location>
        <begin position="639"/>
        <end position="704"/>
    </location>
</feature>
<dbReference type="SUPFAM" id="SSF55781">
    <property type="entry name" value="GAF domain-like"/>
    <property type="match status" value="2"/>
</dbReference>
<dbReference type="InterPro" id="IPR036388">
    <property type="entry name" value="WH-like_DNA-bd_sf"/>
</dbReference>
<dbReference type="PROSITE" id="PS50043">
    <property type="entry name" value="HTH_LUXR_2"/>
    <property type="match status" value="1"/>
</dbReference>
<dbReference type="InterPro" id="IPR029016">
    <property type="entry name" value="GAF-like_dom_sf"/>
</dbReference>
<evidence type="ECO:0000313" key="6">
    <source>
        <dbReference type="Proteomes" id="UP000198584"/>
    </source>
</evidence>
<dbReference type="RefSeq" id="WP_218131899.1">
    <property type="nucleotide sequence ID" value="NZ_FNQR01000009.1"/>
</dbReference>